<protein>
    <submittedName>
        <fullName evidence="14">Sulfur dehydrogenase subunit SoxD</fullName>
    </submittedName>
</protein>
<dbReference type="InterPro" id="IPR036909">
    <property type="entry name" value="Cyt_c-like_dom_sf"/>
</dbReference>
<keyword evidence="9 11" id="KW-0408">Iron</keyword>
<keyword evidence="6 11" id="KW-0479">Metal-binding</keyword>
<dbReference type="EMBL" id="FNEJ01000014">
    <property type="protein sequence ID" value="SDJ00312.1"/>
    <property type="molecule type" value="Genomic_DNA"/>
</dbReference>
<comment type="subcellular location">
    <subcellularLocation>
        <location evidence="1">Cell membrane</location>
        <topology evidence="1">Single-pass membrane protein</topology>
    </subcellularLocation>
</comment>
<dbReference type="STRING" id="555512.SAMN04487993_1014123"/>
<dbReference type="RefSeq" id="WP_089849060.1">
    <property type="nucleotide sequence ID" value="NZ_FNEJ01000014.1"/>
</dbReference>
<dbReference type="SUPFAM" id="SSF46626">
    <property type="entry name" value="Cytochrome c"/>
    <property type="match status" value="2"/>
</dbReference>
<evidence type="ECO:0000256" key="3">
    <source>
        <dbReference type="ARBA" id="ARBA00022475"/>
    </source>
</evidence>
<gene>
    <name evidence="14" type="ORF">SAMN04487993_1014123</name>
</gene>
<reference evidence="14 15" key="1">
    <citation type="submission" date="2016-10" db="EMBL/GenBank/DDBJ databases">
        <authorList>
            <person name="de Groot N.N."/>
        </authorList>
    </citation>
    <scope>NUCLEOTIDE SEQUENCE [LARGE SCALE GENOMIC DNA]</scope>
    <source>
        <strain evidence="14 15">DSM 26424</strain>
    </source>
</reference>
<feature type="domain" description="Cytochrome c" evidence="13">
    <location>
        <begin position="104"/>
        <end position="192"/>
    </location>
</feature>
<dbReference type="FunFam" id="1.10.760.10:FF:000026">
    <property type="entry name" value="Cytochrome C, membrane-bound"/>
    <property type="match status" value="1"/>
</dbReference>
<dbReference type="InterPro" id="IPR009056">
    <property type="entry name" value="Cyt_c-like_dom"/>
</dbReference>
<keyword evidence="7" id="KW-0249">Electron transport</keyword>
<name>A0A1G8Q6C8_9RHOB</name>
<dbReference type="PRINTS" id="PR00604">
    <property type="entry name" value="CYTCHRMECIAB"/>
</dbReference>
<dbReference type="GO" id="GO:0020037">
    <property type="term" value="F:heme binding"/>
    <property type="evidence" value="ECO:0007669"/>
    <property type="project" value="InterPro"/>
</dbReference>
<feature type="domain" description="Cytochrome c" evidence="13">
    <location>
        <begin position="305"/>
        <end position="405"/>
    </location>
</feature>
<keyword evidence="3" id="KW-1003">Cell membrane</keyword>
<keyword evidence="15" id="KW-1185">Reference proteome</keyword>
<feature type="compositionally biased region" description="Low complexity" evidence="12">
    <location>
        <begin position="262"/>
        <end position="296"/>
    </location>
</feature>
<dbReference type="AlphaFoldDB" id="A0A1G8Q6C8"/>
<evidence type="ECO:0000256" key="10">
    <source>
        <dbReference type="ARBA" id="ARBA00023136"/>
    </source>
</evidence>
<dbReference type="OrthoDB" id="9779283at2"/>
<dbReference type="Gene3D" id="1.10.760.10">
    <property type="entry name" value="Cytochrome c-like domain"/>
    <property type="match status" value="2"/>
</dbReference>
<evidence type="ECO:0000256" key="11">
    <source>
        <dbReference type="PROSITE-ProRule" id="PRU00433"/>
    </source>
</evidence>
<evidence type="ECO:0000256" key="8">
    <source>
        <dbReference type="ARBA" id="ARBA00022989"/>
    </source>
</evidence>
<keyword evidence="5" id="KW-0812">Transmembrane</keyword>
<dbReference type="GO" id="GO:0046872">
    <property type="term" value="F:metal ion binding"/>
    <property type="evidence" value="ECO:0007669"/>
    <property type="project" value="UniProtKB-KW"/>
</dbReference>
<sequence>MSKSLKLFGAATLGVAGVMVVAVNFADRNIAGMPAEPQLLGALPAPEPVETAEAPQGLLVGAAQAATSAGDGKFGLGRTALPEEVAAWDHDISPDGTGLPVGAGSVEDGEMLFEDNCASCHGSFAEGVGNWPKLAGGDGTLNHADPLKTVGSFWPYLSTVYDYVHRSMPFGNAQILSDDEVYAITAYILYSNDLVDDEFVLSNENFTEVEMPNSEGFIVDDRAETEYPQWRADPCMEACKDEVEITMRATVLDVTPDQAGSEAEPAATEAAAAPAEDAAPAAAEPETAEAAPAEPAVQEAAFDPDLAAEGEKVFNKCKACHQVGEGASNRTGPELNGIVGREVAAAEGFKYSDAMMEHGGTWTPEELRAFLANPRQDLKGTRMAFAGLRKDEDLDAVIEYLKSFP</sequence>
<evidence type="ECO:0000259" key="13">
    <source>
        <dbReference type="PROSITE" id="PS51007"/>
    </source>
</evidence>
<evidence type="ECO:0000313" key="15">
    <source>
        <dbReference type="Proteomes" id="UP000199093"/>
    </source>
</evidence>
<evidence type="ECO:0000256" key="6">
    <source>
        <dbReference type="ARBA" id="ARBA00022723"/>
    </source>
</evidence>
<evidence type="ECO:0000313" key="14">
    <source>
        <dbReference type="EMBL" id="SDJ00312.1"/>
    </source>
</evidence>
<keyword evidence="8" id="KW-1133">Transmembrane helix</keyword>
<dbReference type="GO" id="GO:0005886">
    <property type="term" value="C:plasma membrane"/>
    <property type="evidence" value="ECO:0007669"/>
    <property type="project" value="UniProtKB-SubCell"/>
</dbReference>
<accession>A0A1G8Q6C8</accession>
<evidence type="ECO:0000256" key="12">
    <source>
        <dbReference type="SAM" id="MobiDB-lite"/>
    </source>
</evidence>
<evidence type="ECO:0000256" key="5">
    <source>
        <dbReference type="ARBA" id="ARBA00022692"/>
    </source>
</evidence>
<evidence type="ECO:0000256" key="2">
    <source>
        <dbReference type="ARBA" id="ARBA00022448"/>
    </source>
</evidence>
<evidence type="ECO:0000256" key="9">
    <source>
        <dbReference type="ARBA" id="ARBA00023004"/>
    </source>
</evidence>
<dbReference type="PROSITE" id="PS51007">
    <property type="entry name" value="CYTC"/>
    <property type="match status" value="2"/>
</dbReference>
<dbReference type="Proteomes" id="UP000199093">
    <property type="component" value="Unassembled WGS sequence"/>
</dbReference>
<evidence type="ECO:0000256" key="4">
    <source>
        <dbReference type="ARBA" id="ARBA00022617"/>
    </source>
</evidence>
<evidence type="ECO:0000256" key="1">
    <source>
        <dbReference type="ARBA" id="ARBA00004162"/>
    </source>
</evidence>
<organism evidence="14 15">
    <name type="scientific">Salipiger marinus</name>
    <dbReference type="NCBI Taxonomy" id="555512"/>
    <lineage>
        <taxon>Bacteria</taxon>
        <taxon>Pseudomonadati</taxon>
        <taxon>Pseudomonadota</taxon>
        <taxon>Alphaproteobacteria</taxon>
        <taxon>Rhodobacterales</taxon>
        <taxon>Roseobacteraceae</taxon>
        <taxon>Salipiger</taxon>
    </lineage>
</organism>
<feature type="region of interest" description="Disordered" evidence="12">
    <location>
        <begin position="256"/>
        <end position="296"/>
    </location>
</feature>
<dbReference type="Pfam" id="PF00034">
    <property type="entry name" value="Cytochrom_C"/>
    <property type="match status" value="2"/>
</dbReference>
<keyword evidence="4 11" id="KW-0349">Heme</keyword>
<dbReference type="InterPro" id="IPR002327">
    <property type="entry name" value="Cyt_c_1A/1B"/>
</dbReference>
<dbReference type="PANTHER" id="PTHR11961">
    <property type="entry name" value="CYTOCHROME C"/>
    <property type="match status" value="1"/>
</dbReference>
<keyword evidence="10" id="KW-0472">Membrane</keyword>
<evidence type="ECO:0000256" key="7">
    <source>
        <dbReference type="ARBA" id="ARBA00022982"/>
    </source>
</evidence>
<proteinExistence type="predicted"/>
<keyword evidence="2" id="KW-0813">Transport</keyword>
<dbReference type="GO" id="GO:0009055">
    <property type="term" value="F:electron transfer activity"/>
    <property type="evidence" value="ECO:0007669"/>
    <property type="project" value="InterPro"/>
</dbReference>